<feature type="compositionally biased region" description="Basic and acidic residues" evidence="8">
    <location>
        <begin position="316"/>
        <end position="327"/>
    </location>
</feature>
<reference evidence="11" key="1">
    <citation type="submission" date="2025-08" db="UniProtKB">
        <authorList>
            <consortium name="RefSeq"/>
        </authorList>
    </citation>
    <scope>IDENTIFICATION</scope>
    <source>
        <tissue evidence="11">Leukocyte</tissue>
    </source>
</reference>
<dbReference type="PANTHER" id="PTHR22950">
    <property type="entry name" value="AMINO ACID TRANSPORTER"/>
    <property type="match status" value="1"/>
</dbReference>
<gene>
    <name evidence="11" type="primary">LOC109700846</name>
</gene>
<dbReference type="InterPro" id="IPR013057">
    <property type="entry name" value="AA_transpt_TM"/>
</dbReference>
<evidence type="ECO:0000256" key="6">
    <source>
        <dbReference type="ARBA" id="ARBA00022989"/>
    </source>
</evidence>
<feature type="transmembrane region" description="Helical" evidence="9">
    <location>
        <begin position="83"/>
        <end position="104"/>
    </location>
</feature>
<dbReference type="GO" id="GO:0015179">
    <property type="term" value="F:L-amino acid transmembrane transporter activity"/>
    <property type="evidence" value="ECO:0007669"/>
    <property type="project" value="TreeGrafter"/>
</dbReference>
<evidence type="ECO:0000256" key="9">
    <source>
        <dbReference type="SAM" id="Phobius"/>
    </source>
</evidence>
<organism evidence="11">
    <name type="scientific">Castor canadensis</name>
    <name type="common">American beaver</name>
    <dbReference type="NCBI Taxonomy" id="51338"/>
    <lineage>
        <taxon>Eukaryota</taxon>
        <taxon>Metazoa</taxon>
        <taxon>Chordata</taxon>
        <taxon>Craniata</taxon>
        <taxon>Vertebrata</taxon>
        <taxon>Euteleostomi</taxon>
        <taxon>Mammalia</taxon>
        <taxon>Eutheria</taxon>
        <taxon>Euarchontoglires</taxon>
        <taxon>Glires</taxon>
        <taxon>Rodentia</taxon>
        <taxon>Castorimorpha</taxon>
        <taxon>Castoridae</taxon>
        <taxon>Castor</taxon>
    </lineage>
</organism>
<sequence>MTAAAASNWGLVTNVVNSIVGVSVLTMPFCFKQCGIVLGALLLVFCSWMTHQSCMFLVKSASLSKRRTYAGLAFHAYGKAGKMLVETSMIGLMLGTCIAFYVVIGDLGSNFFARLFGFQVGFFGYVSFTEATAGNVLIHFPSNLVTEMIRVGFMMSVAVGFPMMILPCRQALNTLLFEQQQKDGTFAAGGYMPPLRFKVLTLSVVFGTMVGGIMIPNVETILGLTGATMGSLICFICPALIYKKAHKNALSAQVVLWVGLGVLVVSTLTTLSVSEEAPADLTKETLNGRRGEAEGMMKAEAARLSVQDPVVDVAEDGREKLKPPAEKEELEQAQIKGPVDVPGGEDAKKKQEAAQLDRPGQGIAVPMGEAHRHEPPIPHDKVVVDEGQDQEGLEENKLPSRHTDGEAPGGKEQMVPPLPESERDKWEPEKGEARKRPEQAQALEEAGDLPKDPQKVPEANGQPAVQEDSRPDDSNVQPQPRAAISVEQKALVAGEGEEAAHNAAGDTWKPTESDPGGCQPGVYPRKLLLRCVWGGEAEGVEYSSVPVSFSFHKISMRM</sequence>
<keyword evidence="4 9" id="KW-0812">Transmembrane</keyword>
<feature type="transmembrane region" description="Helical" evidence="9">
    <location>
        <begin position="6"/>
        <end position="29"/>
    </location>
</feature>
<accession>A0A8B7WCY3</accession>
<dbReference type="GO" id="GO:0016020">
    <property type="term" value="C:membrane"/>
    <property type="evidence" value="ECO:0007669"/>
    <property type="project" value="UniProtKB-SubCell"/>
</dbReference>
<feature type="region of interest" description="Disordered" evidence="8">
    <location>
        <begin position="316"/>
        <end position="518"/>
    </location>
</feature>
<keyword evidence="7 9" id="KW-0472">Membrane</keyword>
<dbReference type="AlphaFoldDB" id="A0A8B7WCY3"/>
<evidence type="ECO:0000256" key="7">
    <source>
        <dbReference type="ARBA" id="ARBA00023136"/>
    </source>
</evidence>
<feature type="transmembrane region" description="Helical" evidence="9">
    <location>
        <begin position="111"/>
        <end position="128"/>
    </location>
</feature>
<name>A0A8B7WCY3_CASCN</name>
<dbReference type="CTD" id="124565"/>
<keyword evidence="3" id="KW-0813">Transport</keyword>
<keyword evidence="6 9" id="KW-1133">Transmembrane helix</keyword>
<comment type="similarity">
    <text evidence="2">Belongs to the amino acid/polyamine transporter 2 family.</text>
</comment>
<feature type="domain" description="Amino acid transporter transmembrane" evidence="10">
    <location>
        <begin position="6"/>
        <end position="114"/>
    </location>
</feature>
<protein>
    <submittedName>
        <fullName evidence="11">Sodium-coupled neutral amino acid transporter 10 isoform X4</fullName>
    </submittedName>
</protein>
<evidence type="ECO:0000256" key="1">
    <source>
        <dbReference type="ARBA" id="ARBA00004141"/>
    </source>
</evidence>
<feature type="domain" description="Amino acid transporter transmembrane" evidence="10">
    <location>
        <begin position="116"/>
        <end position="258"/>
    </location>
</feature>
<feature type="transmembrane region" description="Helical" evidence="9">
    <location>
        <begin position="36"/>
        <end position="58"/>
    </location>
</feature>
<evidence type="ECO:0000256" key="2">
    <source>
        <dbReference type="ARBA" id="ARBA00008066"/>
    </source>
</evidence>
<dbReference type="RefSeq" id="XP_020041774.1">
    <property type="nucleotide sequence ID" value="XM_020186185.1"/>
</dbReference>
<keyword evidence="5" id="KW-0029">Amino-acid transport</keyword>
<feature type="transmembrane region" description="Helical" evidence="9">
    <location>
        <begin position="254"/>
        <end position="273"/>
    </location>
</feature>
<dbReference type="OrthoDB" id="513400at2759"/>
<feature type="compositionally biased region" description="Basic and acidic residues" evidence="8">
    <location>
        <begin position="394"/>
        <end position="405"/>
    </location>
</feature>
<dbReference type="Pfam" id="PF01490">
    <property type="entry name" value="Aa_trans"/>
    <property type="match status" value="2"/>
</dbReference>
<feature type="transmembrane region" description="Helical" evidence="9">
    <location>
        <begin position="221"/>
        <end position="242"/>
    </location>
</feature>
<comment type="subcellular location">
    <subcellularLocation>
        <location evidence="1">Membrane</location>
        <topology evidence="1">Multi-pass membrane protein</topology>
    </subcellularLocation>
</comment>
<evidence type="ECO:0000256" key="8">
    <source>
        <dbReference type="SAM" id="MobiDB-lite"/>
    </source>
</evidence>
<dbReference type="PANTHER" id="PTHR22950:SF646">
    <property type="entry name" value="SODIUM-COUPLED NEUTRAL AMINO ACID TRANSPORTER 10-RELATED"/>
    <property type="match status" value="1"/>
</dbReference>
<evidence type="ECO:0000256" key="5">
    <source>
        <dbReference type="ARBA" id="ARBA00022970"/>
    </source>
</evidence>
<evidence type="ECO:0000256" key="3">
    <source>
        <dbReference type="ARBA" id="ARBA00022448"/>
    </source>
</evidence>
<proteinExistence type="inferred from homology"/>
<evidence type="ECO:0000259" key="10">
    <source>
        <dbReference type="Pfam" id="PF01490"/>
    </source>
</evidence>
<evidence type="ECO:0000256" key="4">
    <source>
        <dbReference type="ARBA" id="ARBA00022692"/>
    </source>
</evidence>
<feature type="transmembrane region" description="Helical" evidence="9">
    <location>
        <begin position="148"/>
        <end position="166"/>
    </location>
</feature>
<feature type="compositionally biased region" description="Basic and acidic residues" evidence="8">
    <location>
        <begin position="420"/>
        <end position="438"/>
    </location>
</feature>
<feature type="compositionally biased region" description="Basic and acidic residues" evidence="8">
    <location>
        <begin position="369"/>
        <end position="384"/>
    </location>
</feature>
<evidence type="ECO:0000313" key="11">
    <source>
        <dbReference type="RefSeq" id="XP_020041774.1"/>
    </source>
</evidence>